<accession>A0ABR9VSL8</accession>
<proteinExistence type="predicted"/>
<dbReference type="EMBL" id="JADEVV010000028">
    <property type="protein sequence ID" value="MBE9254340.1"/>
    <property type="molecule type" value="Genomic_DNA"/>
</dbReference>
<sequence length="104" mass="11591">MNTSSLAPVPDQLEIVNQPIYCPSEHIAPHEMFDWIHHAPFSTLIVDLGQVKTIHSNLLMVLAKAQHQARKISKTIALTSVSPEWKIVLEISKLDGLFPILSSL</sequence>
<organism evidence="2 3">
    <name type="scientific">Synechocystis salina LEGE 00031</name>
    <dbReference type="NCBI Taxonomy" id="1828736"/>
    <lineage>
        <taxon>Bacteria</taxon>
        <taxon>Bacillati</taxon>
        <taxon>Cyanobacteriota</taxon>
        <taxon>Cyanophyceae</taxon>
        <taxon>Synechococcales</taxon>
        <taxon>Merismopediaceae</taxon>
        <taxon>Synechocystis</taxon>
    </lineage>
</organism>
<reference evidence="2 3" key="1">
    <citation type="submission" date="2020-10" db="EMBL/GenBank/DDBJ databases">
        <authorList>
            <person name="Castelo-Branco R."/>
            <person name="Eusebio N."/>
            <person name="Adriana R."/>
            <person name="Vieira A."/>
            <person name="Brugerolle De Fraissinette N."/>
            <person name="Rezende De Castro R."/>
            <person name="Schneider M.P."/>
            <person name="Vasconcelos V."/>
            <person name="Leao P.N."/>
        </authorList>
    </citation>
    <scope>NUCLEOTIDE SEQUENCE [LARGE SCALE GENOMIC DNA]</scope>
    <source>
        <strain evidence="2 3">LEGE 00031</strain>
    </source>
</reference>
<dbReference type="SUPFAM" id="SSF52091">
    <property type="entry name" value="SpoIIaa-like"/>
    <property type="match status" value="1"/>
</dbReference>
<dbReference type="Gene3D" id="3.30.750.24">
    <property type="entry name" value="STAS domain"/>
    <property type="match status" value="1"/>
</dbReference>
<protein>
    <submittedName>
        <fullName evidence="2">STAS domain-containing protein</fullName>
    </submittedName>
</protein>
<feature type="domain" description="STAS" evidence="1">
    <location>
        <begin position="1"/>
        <end position="104"/>
    </location>
</feature>
<dbReference type="PROSITE" id="PS50801">
    <property type="entry name" value="STAS"/>
    <property type="match status" value="1"/>
</dbReference>
<dbReference type="RefSeq" id="WP_194019963.1">
    <property type="nucleotide sequence ID" value="NZ_JADEVV010000028.1"/>
</dbReference>
<keyword evidence="3" id="KW-1185">Reference proteome</keyword>
<name>A0ABR9VSL8_9SYNC</name>
<comment type="caution">
    <text evidence="2">The sequence shown here is derived from an EMBL/GenBank/DDBJ whole genome shotgun (WGS) entry which is preliminary data.</text>
</comment>
<evidence type="ECO:0000313" key="3">
    <source>
        <dbReference type="Proteomes" id="UP000658720"/>
    </source>
</evidence>
<dbReference type="InterPro" id="IPR002645">
    <property type="entry name" value="STAS_dom"/>
</dbReference>
<evidence type="ECO:0000313" key="2">
    <source>
        <dbReference type="EMBL" id="MBE9254340.1"/>
    </source>
</evidence>
<gene>
    <name evidence="2" type="ORF">IQ217_10890</name>
</gene>
<evidence type="ECO:0000259" key="1">
    <source>
        <dbReference type="PROSITE" id="PS50801"/>
    </source>
</evidence>
<dbReference type="Proteomes" id="UP000658720">
    <property type="component" value="Unassembled WGS sequence"/>
</dbReference>
<dbReference type="CDD" id="cd07043">
    <property type="entry name" value="STAS_anti-anti-sigma_factors"/>
    <property type="match status" value="1"/>
</dbReference>
<dbReference type="Pfam" id="PF01740">
    <property type="entry name" value="STAS"/>
    <property type="match status" value="1"/>
</dbReference>
<dbReference type="InterPro" id="IPR036513">
    <property type="entry name" value="STAS_dom_sf"/>
</dbReference>